<dbReference type="InterPro" id="IPR000626">
    <property type="entry name" value="Ubiquitin-like_dom"/>
</dbReference>
<comment type="caution">
    <text evidence="2">The sequence shown here is derived from an EMBL/GenBank/DDBJ whole genome shotgun (WGS) entry which is preliminary data.</text>
</comment>
<evidence type="ECO:0000259" key="1">
    <source>
        <dbReference type="PROSITE" id="PS50053"/>
    </source>
</evidence>
<feature type="domain" description="Ubiquitin-like" evidence="1">
    <location>
        <begin position="173"/>
        <end position="248"/>
    </location>
</feature>
<dbReference type="AlphaFoldDB" id="A0AAU9KJR3"/>
<reference evidence="2" key="1">
    <citation type="submission" date="2021-09" db="EMBL/GenBank/DDBJ databases">
        <authorList>
            <consortium name="AG Swart"/>
            <person name="Singh M."/>
            <person name="Singh A."/>
            <person name="Seah K."/>
            <person name="Emmerich C."/>
        </authorList>
    </citation>
    <scope>NUCLEOTIDE SEQUENCE</scope>
    <source>
        <strain evidence="2">ATCC30299</strain>
    </source>
</reference>
<protein>
    <recommendedName>
        <fullName evidence="1">Ubiquitin-like domain-containing protein</fullName>
    </recommendedName>
</protein>
<evidence type="ECO:0000313" key="3">
    <source>
        <dbReference type="Proteomes" id="UP001162131"/>
    </source>
</evidence>
<dbReference type="EMBL" id="CAJZBQ010000058">
    <property type="protein sequence ID" value="CAG9334272.1"/>
    <property type="molecule type" value="Genomic_DNA"/>
</dbReference>
<proteinExistence type="predicted"/>
<dbReference type="Gene3D" id="3.10.20.90">
    <property type="entry name" value="Phosphatidylinositol 3-kinase Catalytic Subunit, Chain A, domain 1"/>
    <property type="match status" value="1"/>
</dbReference>
<dbReference type="SUPFAM" id="SSF54236">
    <property type="entry name" value="Ubiquitin-like"/>
    <property type="match status" value="1"/>
</dbReference>
<keyword evidence="3" id="KW-1185">Reference proteome</keyword>
<organism evidence="2 3">
    <name type="scientific">Blepharisma stoltei</name>
    <dbReference type="NCBI Taxonomy" id="1481888"/>
    <lineage>
        <taxon>Eukaryota</taxon>
        <taxon>Sar</taxon>
        <taxon>Alveolata</taxon>
        <taxon>Ciliophora</taxon>
        <taxon>Postciliodesmatophora</taxon>
        <taxon>Heterotrichea</taxon>
        <taxon>Heterotrichida</taxon>
        <taxon>Blepharismidae</taxon>
        <taxon>Blepharisma</taxon>
    </lineage>
</organism>
<dbReference type="InterPro" id="IPR029071">
    <property type="entry name" value="Ubiquitin-like_domsf"/>
</dbReference>
<dbReference type="PROSITE" id="PS50053">
    <property type="entry name" value="UBIQUITIN_2"/>
    <property type="match status" value="1"/>
</dbReference>
<sequence>MSRLRIQSLDYGPFLVPKPSFESTNSSDSTYREMKLDELYLALEKKGIPIPKFALYFNGKRLKRSNFIEAINSTENIQLLSSKNKVMSMKLQIKIGVEDFCMIVKNPQKLTIWRLIIKIAKLRGLCTENLRKIKCLNKFVALDYDQTLNASSNNCNFALEIKEESKRIKRSWKEIKFHSESRENLLSISVSPTKTIRKLKQLVCLKTLNDLPYIKLVKNNVPLQESQTIESEINDGDIIEIIKHRPGGLVGGLCFNSLNEIVEKRFDDEAPDWRSVKPGLSWRCECENEECRAYKEYVVVNIGFGSFDVAKVIWNLKCPECKQGIEIGKISNIGFHKTDWRIDGRLQSGKVVERSGEAGSEQYMTFQDGVTAEWAYLTIEAVDCHDRKIEPC</sequence>
<evidence type="ECO:0000313" key="2">
    <source>
        <dbReference type="EMBL" id="CAG9334272.1"/>
    </source>
</evidence>
<dbReference type="Proteomes" id="UP001162131">
    <property type="component" value="Unassembled WGS sequence"/>
</dbReference>
<gene>
    <name evidence="2" type="ORF">BSTOLATCC_MIC60891</name>
</gene>
<accession>A0AAU9KJR3</accession>
<name>A0AAU9KJR3_9CILI</name>